<evidence type="ECO:0000313" key="10">
    <source>
        <dbReference type="Proteomes" id="UP000824002"/>
    </source>
</evidence>
<dbReference type="EMBL" id="DVJP01000003">
    <property type="protein sequence ID" value="HIS75215.1"/>
    <property type="molecule type" value="Genomic_DNA"/>
</dbReference>
<dbReference type="Proteomes" id="UP000824002">
    <property type="component" value="Unassembled WGS sequence"/>
</dbReference>
<evidence type="ECO:0000256" key="2">
    <source>
        <dbReference type="ARBA" id="ARBA00022448"/>
    </source>
</evidence>
<dbReference type="GO" id="GO:0005886">
    <property type="term" value="C:plasma membrane"/>
    <property type="evidence" value="ECO:0007669"/>
    <property type="project" value="UniProtKB-SubCell"/>
</dbReference>
<keyword evidence="5 7" id="KW-1133">Transmembrane helix</keyword>
<comment type="caution">
    <text evidence="9">The sequence shown here is derived from an EMBL/GenBank/DDBJ whole genome shotgun (WGS) entry which is preliminary data.</text>
</comment>
<feature type="transmembrane region" description="Helical" evidence="7">
    <location>
        <begin position="9"/>
        <end position="30"/>
    </location>
</feature>
<keyword evidence="2 7" id="KW-0813">Transport</keyword>
<name>A0A9D1JYH5_9FIRM</name>
<dbReference type="CDD" id="cd06261">
    <property type="entry name" value="TM_PBP2"/>
    <property type="match status" value="1"/>
</dbReference>
<dbReference type="SUPFAM" id="SSF161098">
    <property type="entry name" value="MetI-like"/>
    <property type="match status" value="1"/>
</dbReference>
<evidence type="ECO:0000256" key="5">
    <source>
        <dbReference type="ARBA" id="ARBA00022989"/>
    </source>
</evidence>
<accession>A0A9D1JYH5</accession>
<evidence type="ECO:0000256" key="7">
    <source>
        <dbReference type="RuleBase" id="RU363032"/>
    </source>
</evidence>
<comment type="similarity">
    <text evidence="7">Belongs to the binding-protein-dependent transport system permease family.</text>
</comment>
<evidence type="ECO:0000256" key="6">
    <source>
        <dbReference type="ARBA" id="ARBA00023136"/>
    </source>
</evidence>
<dbReference type="InterPro" id="IPR035906">
    <property type="entry name" value="MetI-like_sf"/>
</dbReference>
<feature type="transmembrane region" description="Helical" evidence="7">
    <location>
        <begin position="249"/>
        <end position="274"/>
    </location>
</feature>
<evidence type="ECO:0000256" key="4">
    <source>
        <dbReference type="ARBA" id="ARBA00022692"/>
    </source>
</evidence>
<organism evidence="9 10">
    <name type="scientific">Candidatus Merdivicinus excrementipullorum</name>
    <dbReference type="NCBI Taxonomy" id="2840867"/>
    <lineage>
        <taxon>Bacteria</taxon>
        <taxon>Bacillati</taxon>
        <taxon>Bacillota</taxon>
        <taxon>Clostridia</taxon>
        <taxon>Eubacteriales</taxon>
        <taxon>Oscillospiraceae</taxon>
        <taxon>Oscillospiraceae incertae sedis</taxon>
        <taxon>Candidatus Merdivicinus</taxon>
    </lineage>
</organism>
<keyword evidence="4 7" id="KW-0812">Transmembrane</keyword>
<dbReference type="Pfam" id="PF19300">
    <property type="entry name" value="BPD_transp_1_N"/>
    <property type="match status" value="1"/>
</dbReference>
<sequence>MAKYLLKRILYMVFVFFIVSIVMFAITKAVPGDPARNMVSEQLAATDPERYQIAYQNARESLGLDDPIPIQYVKWMGQTLTGNFGYSNQYKKPVVEVVGTPMLNTVALNFASLVLVFAISIPLGIISAVKQKSVFDQAVQVGSIIGYSLPSFVISLVFIFLFAIKIPIFPISGTSTPGADYTGLRAFGDYMYHMGLPLLVSTFCSIGGILRYVRAAMIDALREDYIRTARAKGLREKVVIYSHAFRNALIPIVTIVTSWFVSIFGGSVVIESIFLWNGLGNTMLTALRNLDSPLYLAMMMFYVVITLIGNLLMDIAYCVADPRVKLQ</sequence>
<comment type="subcellular location">
    <subcellularLocation>
        <location evidence="1 7">Cell membrane</location>
        <topology evidence="1 7">Multi-pass membrane protein</topology>
    </subcellularLocation>
</comment>
<feature type="transmembrane region" description="Helical" evidence="7">
    <location>
        <begin position="106"/>
        <end position="129"/>
    </location>
</feature>
<feature type="transmembrane region" description="Helical" evidence="7">
    <location>
        <begin position="294"/>
        <end position="320"/>
    </location>
</feature>
<reference evidence="9" key="1">
    <citation type="submission" date="2020-10" db="EMBL/GenBank/DDBJ databases">
        <authorList>
            <person name="Gilroy R."/>
        </authorList>
    </citation>
    <scope>NUCLEOTIDE SEQUENCE</scope>
    <source>
        <strain evidence="9">CHK199-13235</strain>
    </source>
</reference>
<dbReference type="GO" id="GO:0055085">
    <property type="term" value="P:transmembrane transport"/>
    <property type="evidence" value="ECO:0007669"/>
    <property type="project" value="InterPro"/>
</dbReference>
<keyword evidence="6 7" id="KW-0472">Membrane</keyword>
<feature type="domain" description="ABC transmembrane type-1" evidence="8">
    <location>
        <begin position="102"/>
        <end position="313"/>
    </location>
</feature>
<dbReference type="InterPro" id="IPR045621">
    <property type="entry name" value="BPD_transp_1_N"/>
</dbReference>
<evidence type="ECO:0000256" key="3">
    <source>
        <dbReference type="ARBA" id="ARBA00022475"/>
    </source>
</evidence>
<protein>
    <submittedName>
        <fullName evidence="9">ABC transporter permease</fullName>
    </submittedName>
</protein>
<gene>
    <name evidence="9" type="ORF">IAB51_00235</name>
</gene>
<feature type="transmembrane region" description="Helical" evidence="7">
    <location>
        <begin position="190"/>
        <end position="213"/>
    </location>
</feature>
<dbReference type="AlphaFoldDB" id="A0A9D1JYH5"/>
<feature type="transmembrane region" description="Helical" evidence="7">
    <location>
        <begin position="149"/>
        <end position="170"/>
    </location>
</feature>
<evidence type="ECO:0000313" key="9">
    <source>
        <dbReference type="EMBL" id="HIS75215.1"/>
    </source>
</evidence>
<dbReference type="PROSITE" id="PS50928">
    <property type="entry name" value="ABC_TM1"/>
    <property type="match status" value="1"/>
</dbReference>
<dbReference type="Gene3D" id="1.10.3720.10">
    <property type="entry name" value="MetI-like"/>
    <property type="match status" value="1"/>
</dbReference>
<proteinExistence type="inferred from homology"/>
<dbReference type="InterPro" id="IPR000515">
    <property type="entry name" value="MetI-like"/>
</dbReference>
<evidence type="ECO:0000259" key="8">
    <source>
        <dbReference type="PROSITE" id="PS50928"/>
    </source>
</evidence>
<keyword evidence="3" id="KW-1003">Cell membrane</keyword>
<dbReference type="PANTHER" id="PTHR30465:SF0">
    <property type="entry name" value="OLIGOPEPTIDE TRANSPORT SYSTEM PERMEASE PROTEIN APPB"/>
    <property type="match status" value="1"/>
</dbReference>
<evidence type="ECO:0000256" key="1">
    <source>
        <dbReference type="ARBA" id="ARBA00004651"/>
    </source>
</evidence>
<reference evidence="9" key="2">
    <citation type="journal article" date="2021" name="PeerJ">
        <title>Extensive microbial diversity within the chicken gut microbiome revealed by metagenomics and culture.</title>
        <authorList>
            <person name="Gilroy R."/>
            <person name="Ravi A."/>
            <person name="Getino M."/>
            <person name="Pursley I."/>
            <person name="Horton D.L."/>
            <person name="Alikhan N.F."/>
            <person name="Baker D."/>
            <person name="Gharbi K."/>
            <person name="Hall N."/>
            <person name="Watson M."/>
            <person name="Adriaenssens E.M."/>
            <person name="Foster-Nyarko E."/>
            <person name="Jarju S."/>
            <person name="Secka A."/>
            <person name="Antonio M."/>
            <person name="Oren A."/>
            <person name="Chaudhuri R.R."/>
            <person name="La Ragione R."/>
            <person name="Hildebrand F."/>
            <person name="Pallen M.J."/>
        </authorList>
    </citation>
    <scope>NUCLEOTIDE SEQUENCE</scope>
    <source>
        <strain evidence="9">CHK199-13235</strain>
    </source>
</reference>
<dbReference type="PANTHER" id="PTHR30465">
    <property type="entry name" value="INNER MEMBRANE ABC TRANSPORTER"/>
    <property type="match status" value="1"/>
</dbReference>
<dbReference type="Pfam" id="PF00528">
    <property type="entry name" value="BPD_transp_1"/>
    <property type="match status" value="1"/>
</dbReference>